<dbReference type="InterPro" id="IPR031127">
    <property type="entry name" value="E3_UB_ligase_RBR"/>
</dbReference>
<feature type="transmembrane region" description="Helical" evidence="1">
    <location>
        <begin position="50"/>
        <end position="73"/>
    </location>
</feature>
<dbReference type="GO" id="GO:0004842">
    <property type="term" value="F:ubiquitin-protein transferase activity"/>
    <property type="evidence" value="ECO:0007669"/>
    <property type="project" value="InterPro"/>
</dbReference>
<keyword evidence="3" id="KW-1185">Reference proteome</keyword>
<protein>
    <submittedName>
        <fullName evidence="2">Ring finger protein</fullName>
    </submittedName>
</protein>
<dbReference type="Gene3D" id="3.30.40.10">
    <property type="entry name" value="Zinc/RING finger domain, C3HC4 (zinc finger)"/>
    <property type="match status" value="1"/>
</dbReference>
<dbReference type="GO" id="GO:0016567">
    <property type="term" value="P:protein ubiquitination"/>
    <property type="evidence" value="ECO:0007669"/>
    <property type="project" value="InterPro"/>
</dbReference>
<evidence type="ECO:0000313" key="2">
    <source>
        <dbReference type="EMBL" id="KAF0465695.1"/>
    </source>
</evidence>
<keyword evidence="1" id="KW-1133">Transmembrane helix</keyword>
<reference evidence="2 3" key="1">
    <citation type="journal article" date="2019" name="Environ. Microbiol.">
        <title>At the nexus of three kingdoms: the genome of the mycorrhizal fungus Gigaspora margarita provides insights into plant, endobacterial and fungal interactions.</title>
        <authorList>
            <person name="Venice F."/>
            <person name="Ghignone S."/>
            <person name="Salvioli di Fossalunga A."/>
            <person name="Amselem J."/>
            <person name="Novero M."/>
            <person name="Xianan X."/>
            <person name="Sedzielewska Toro K."/>
            <person name="Morin E."/>
            <person name="Lipzen A."/>
            <person name="Grigoriev I.V."/>
            <person name="Henrissat B."/>
            <person name="Martin F.M."/>
            <person name="Bonfante P."/>
        </authorList>
    </citation>
    <scope>NUCLEOTIDE SEQUENCE [LARGE SCALE GENOMIC DNA]</scope>
    <source>
        <strain evidence="2 3">BEG34</strain>
    </source>
</reference>
<keyword evidence="1" id="KW-0472">Membrane</keyword>
<gene>
    <name evidence="2" type="ORF">F8M41_026229</name>
</gene>
<proteinExistence type="predicted"/>
<sequence length="254" mass="29720">MSNCIFVKFDYFSEYIFQNNLVKEKLIKLVPIICVLLLLYYILPSLVNVLLVVSILLPIVYTFPIAFGILFLVCLYGPFHVVSILFLANCILVSIIYILERKNNQKGTHYQGEKCEDQLQEEEERKECIICTESVDIIAFLNITDQCNHDYRICRECVGTYIKHELEDNGNIRISYPEDGCNEILDQKDVQKFADEESFKQYERFTLNLALFQITTFQWCLNPNCKSGQDHYQGGKLDKHLNDSFFLANTYYYI</sequence>
<dbReference type="InterPro" id="IPR013083">
    <property type="entry name" value="Znf_RING/FYVE/PHD"/>
</dbReference>
<comment type="caution">
    <text evidence="2">The sequence shown here is derived from an EMBL/GenBank/DDBJ whole genome shotgun (WGS) entry which is preliminary data.</text>
</comment>
<name>A0A8H4A962_GIGMA</name>
<evidence type="ECO:0000256" key="1">
    <source>
        <dbReference type="SAM" id="Phobius"/>
    </source>
</evidence>
<dbReference type="EMBL" id="WTPW01000970">
    <property type="protein sequence ID" value="KAF0465695.1"/>
    <property type="molecule type" value="Genomic_DNA"/>
</dbReference>
<dbReference type="AlphaFoldDB" id="A0A8H4A962"/>
<feature type="transmembrane region" description="Helical" evidence="1">
    <location>
        <begin position="79"/>
        <end position="99"/>
    </location>
</feature>
<accession>A0A8H4A962</accession>
<evidence type="ECO:0000313" key="3">
    <source>
        <dbReference type="Proteomes" id="UP000439903"/>
    </source>
</evidence>
<organism evidence="2 3">
    <name type="scientific">Gigaspora margarita</name>
    <dbReference type="NCBI Taxonomy" id="4874"/>
    <lineage>
        <taxon>Eukaryota</taxon>
        <taxon>Fungi</taxon>
        <taxon>Fungi incertae sedis</taxon>
        <taxon>Mucoromycota</taxon>
        <taxon>Glomeromycotina</taxon>
        <taxon>Glomeromycetes</taxon>
        <taxon>Diversisporales</taxon>
        <taxon>Gigasporaceae</taxon>
        <taxon>Gigaspora</taxon>
    </lineage>
</organism>
<dbReference type="Proteomes" id="UP000439903">
    <property type="component" value="Unassembled WGS sequence"/>
</dbReference>
<dbReference type="OrthoDB" id="1431934at2759"/>
<dbReference type="SUPFAM" id="SSF57850">
    <property type="entry name" value="RING/U-box"/>
    <property type="match status" value="1"/>
</dbReference>
<keyword evidence="1" id="KW-0812">Transmembrane</keyword>
<feature type="transmembrane region" description="Helical" evidence="1">
    <location>
        <begin position="26"/>
        <end position="43"/>
    </location>
</feature>
<dbReference type="PANTHER" id="PTHR11685">
    <property type="entry name" value="RBR FAMILY RING FINGER AND IBR DOMAIN-CONTAINING"/>
    <property type="match status" value="1"/>
</dbReference>